<sequence>MASNGAKIVLAARKEEELKRLKPSICDAGGDAVYYVTDVTKKEQVAAMVDYALQQYGQIDVLINNAGTMPGSFLYKNNTEEWDQLIDVNIKGVLYGIGAVLPHMRERKTGHIINVSSTAAHESVLPGVTVY</sequence>
<dbReference type="PANTHER" id="PTHR43115">
    <property type="entry name" value="DEHYDROGENASE/REDUCTASE SDR FAMILY MEMBER 11"/>
    <property type="match status" value="1"/>
</dbReference>
<dbReference type="AlphaFoldDB" id="A0A154BMR7"/>
<dbReference type="CDD" id="cd05233">
    <property type="entry name" value="SDR_c"/>
    <property type="match status" value="1"/>
</dbReference>
<evidence type="ECO:0000256" key="1">
    <source>
        <dbReference type="ARBA" id="ARBA00006484"/>
    </source>
</evidence>
<dbReference type="EMBL" id="LSGP01000025">
    <property type="protein sequence ID" value="KYZ75140.1"/>
    <property type="molecule type" value="Genomic_DNA"/>
</dbReference>
<dbReference type="Proteomes" id="UP000076268">
    <property type="component" value="Unassembled WGS sequence"/>
</dbReference>
<dbReference type="STRING" id="1794912.AXX12_13260"/>
<dbReference type="PRINTS" id="PR00080">
    <property type="entry name" value="SDRFAMILY"/>
</dbReference>
<dbReference type="InterPro" id="IPR036291">
    <property type="entry name" value="NAD(P)-bd_dom_sf"/>
</dbReference>
<dbReference type="RefSeq" id="WP_066244624.1">
    <property type="nucleotide sequence ID" value="NZ_LSGP01000025.1"/>
</dbReference>
<dbReference type="PANTHER" id="PTHR43115:SF4">
    <property type="entry name" value="DEHYDROGENASE_REDUCTASE SDR FAMILY MEMBER 11"/>
    <property type="match status" value="1"/>
</dbReference>
<keyword evidence="4" id="KW-1185">Reference proteome</keyword>
<name>A0A154BMR7_ANASB</name>
<proteinExistence type="inferred from homology"/>
<organism evidence="3 4">
    <name type="scientific">Anaerosporomusa subterranea</name>
    <dbReference type="NCBI Taxonomy" id="1794912"/>
    <lineage>
        <taxon>Bacteria</taxon>
        <taxon>Bacillati</taxon>
        <taxon>Bacillota</taxon>
        <taxon>Negativicutes</taxon>
        <taxon>Acetonemataceae</taxon>
        <taxon>Anaerosporomusa</taxon>
    </lineage>
</organism>
<evidence type="ECO:0000313" key="3">
    <source>
        <dbReference type="EMBL" id="KYZ75140.1"/>
    </source>
</evidence>
<dbReference type="InterPro" id="IPR002347">
    <property type="entry name" value="SDR_fam"/>
</dbReference>
<protein>
    <recommendedName>
        <fullName evidence="5">Short-chain dehydrogenase</fullName>
    </recommendedName>
</protein>
<comment type="caution">
    <text evidence="3">The sequence shown here is derived from an EMBL/GenBank/DDBJ whole genome shotgun (WGS) entry which is preliminary data.</text>
</comment>
<dbReference type="SUPFAM" id="SSF51735">
    <property type="entry name" value="NAD(P)-binding Rossmann-fold domains"/>
    <property type="match status" value="1"/>
</dbReference>
<dbReference type="Pfam" id="PF00106">
    <property type="entry name" value="adh_short"/>
    <property type="match status" value="1"/>
</dbReference>
<comment type="similarity">
    <text evidence="1">Belongs to the short-chain dehydrogenases/reductases (SDR) family.</text>
</comment>
<keyword evidence="2" id="KW-0560">Oxidoreductase</keyword>
<dbReference type="GO" id="GO:0016491">
    <property type="term" value="F:oxidoreductase activity"/>
    <property type="evidence" value="ECO:0007669"/>
    <property type="project" value="UniProtKB-KW"/>
</dbReference>
<dbReference type="PRINTS" id="PR00081">
    <property type="entry name" value="GDHRDH"/>
</dbReference>
<accession>A0A154BMR7</accession>
<evidence type="ECO:0000256" key="2">
    <source>
        <dbReference type="ARBA" id="ARBA00023002"/>
    </source>
</evidence>
<dbReference type="Gene3D" id="3.40.50.720">
    <property type="entry name" value="NAD(P)-binding Rossmann-like Domain"/>
    <property type="match status" value="1"/>
</dbReference>
<reference evidence="3 4" key="1">
    <citation type="submission" date="2016-02" db="EMBL/GenBank/DDBJ databases">
        <title>Anaerosporomusa subterraneum gen. nov., sp. nov., a spore-forming obligate anaerobe isolated from saprolite.</title>
        <authorList>
            <person name="Choi J.K."/>
            <person name="Shah M."/>
            <person name="Yee N."/>
        </authorList>
    </citation>
    <scope>NUCLEOTIDE SEQUENCE [LARGE SCALE GENOMIC DNA]</scope>
    <source>
        <strain evidence="3 4">RU4</strain>
    </source>
</reference>
<evidence type="ECO:0008006" key="5">
    <source>
        <dbReference type="Google" id="ProtNLM"/>
    </source>
</evidence>
<gene>
    <name evidence="3" type="ORF">AXX12_13260</name>
</gene>
<evidence type="ECO:0000313" key="4">
    <source>
        <dbReference type="Proteomes" id="UP000076268"/>
    </source>
</evidence>